<keyword evidence="2" id="KW-1185">Reference proteome</keyword>
<organism evidence="1 2">
    <name type="scientific">Aspergillus melleus</name>
    <dbReference type="NCBI Taxonomy" id="138277"/>
    <lineage>
        <taxon>Eukaryota</taxon>
        <taxon>Fungi</taxon>
        <taxon>Dikarya</taxon>
        <taxon>Ascomycota</taxon>
        <taxon>Pezizomycotina</taxon>
        <taxon>Eurotiomycetes</taxon>
        <taxon>Eurotiomycetidae</taxon>
        <taxon>Eurotiales</taxon>
        <taxon>Aspergillaceae</taxon>
        <taxon>Aspergillus</taxon>
        <taxon>Aspergillus subgen. Circumdati</taxon>
    </lineage>
</organism>
<evidence type="ECO:0000313" key="2">
    <source>
        <dbReference type="Proteomes" id="UP001177260"/>
    </source>
</evidence>
<comment type="caution">
    <text evidence="1">The sequence shown here is derived from an EMBL/GenBank/DDBJ whole genome shotgun (WGS) entry which is preliminary data.</text>
</comment>
<dbReference type="EMBL" id="JAOPJF010000008">
    <property type="protein sequence ID" value="KAK1148370.1"/>
    <property type="molecule type" value="Genomic_DNA"/>
</dbReference>
<name>A0ACC3BCM4_9EURO</name>
<proteinExistence type="predicted"/>
<evidence type="ECO:0000313" key="1">
    <source>
        <dbReference type="EMBL" id="KAK1148370.1"/>
    </source>
</evidence>
<dbReference type="Proteomes" id="UP001177260">
    <property type="component" value="Unassembled WGS sequence"/>
</dbReference>
<protein>
    <submittedName>
        <fullName evidence="1">Uncharacterized protein</fullName>
    </submittedName>
</protein>
<sequence length="638" mass="70856">MSVDLGPGSIQLDLQTGGKNETGMKDSPSDKQTLDMGLRCEICKKSYTRPDLRDRHRRRCITKAGQERKTKRKSCDTCAKKKIRCSLSRPSCLRCAQLRIPCQYPQPPFSARIASQEEQMMTSQPQLAELGGINEPSDDAMGIMDVLPTTHAQSQDLQAGHPQDFSAPMFGSGDPLTAPMWNDCDFSNMQFIDPALTEDFLSSTNATGIASLPSNDAIPDLSDFQSAGSDFLSNMGSLHSGPLSSADPLSDGRSNSGNPSAIQQHGSIPEKEEISPPALTGPLRSSSPSNTSWRDSSTDGESSMSAKLTTRLYSPAHLVFAHSFKVGMGPDIRTDASSLCQDMLGNLREYPGLVLDREFWSPFVHHRLYRCSLGGMAEPMANALACVGAYASCAGSSFGFVNRMINEEREKLVRKFHGYTDTPEPCLAALHAVCIYQIMGLFGDTFVPAAHKKPLADVEDEDRRRGEFEKEAELHSSFLLKMTRHLFGLHAKPLYVHHEDENDWDQWKFMESLRRNMFFVHIINILESKARQLNENYFEPLGDDLILGIPLPAPERMWRACSSEEWFMARAETLGSERDPTARPRTLQQLRQAVERRQVDVSSLLPVTRMILASAIITPPRSALKAGQTATPEIWGYF</sequence>
<accession>A0ACC3BCM4</accession>
<reference evidence="1 2" key="1">
    <citation type="journal article" date="2023" name="ACS Omega">
        <title>Identification of the Neoaspergillic Acid Biosynthesis Gene Cluster by Establishing an In Vitro CRISPR-Ribonucleoprotein Genetic System in Aspergillus melleus.</title>
        <authorList>
            <person name="Yuan B."/>
            <person name="Grau M.F."/>
            <person name="Murata R.M."/>
            <person name="Torok T."/>
            <person name="Venkateswaran K."/>
            <person name="Stajich J.E."/>
            <person name="Wang C.C.C."/>
        </authorList>
    </citation>
    <scope>NUCLEOTIDE SEQUENCE [LARGE SCALE GENOMIC DNA]</scope>
    <source>
        <strain evidence="1 2">IMV 1140</strain>
    </source>
</reference>
<gene>
    <name evidence="1" type="ORF">N8T08_010181</name>
</gene>